<dbReference type="InterPro" id="IPR003646">
    <property type="entry name" value="SH3-like_bac-type"/>
</dbReference>
<comment type="caution">
    <text evidence="4">The sequence shown here is derived from an EMBL/GenBank/DDBJ whole genome shotgun (WGS) entry which is preliminary data.</text>
</comment>
<evidence type="ECO:0000259" key="2">
    <source>
        <dbReference type="Pfam" id="PF08239"/>
    </source>
</evidence>
<dbReference type="Proteomes" id="UP001597237">
    <property type="component" value="Unassembled WGS sequence"/>
</dbReference>
<feature type="domain" description="Glycine zipper" evidence="3">
    <location>
        <begin position="51"/>
        <end position="95"/>
    </location>
</feature>
<dbReference type="Pfam" id="PF08239">
    <property type="entry name" value="SH3_3"/>
    <property type="match status" value="1"/>
</dbReference>
<organism evidence="4 5">
    <name type="scientific">Phenylobacterium terrae</name>
    <dbReference type="NCBI Taxonomy" id="2665495"/>
    <lineage>
        <taxon>Bacteria</taxon>
        <taxon>Pseudomonadati</taxon>
        <taxon>Pseudomonadota</taxon>
        <taxon>Alphaproteobacteria</taxon>
        <taxon>Caulobacterales</taxon>
        <taxon>Caulobacteraceae</taxon>
        <taxon>Phenylobacterium</taxon>
    </lineage>
</organism>
<dbReference type="Pfam" id="PF13488">
    <property type="entry name" value="Gly-zipper_Omp"/>
    <property type="match status" value="1"/>
</dbReference>
<dbReference type="EMBL" id="JBHUEY010000012">
    <property type="protein sequence ID" value="MFD1785692.1"/>
    <property type="molecule type" value="Genomic_DNA"/>
</dbReference>
<evidence type="ECO:0000313" key="4">
    <source>
        <dbReference type="EMBL" id="MFD1785692.1"/>
    </source>
</evidence>
<dbReference type="RefSeq" id="WP_377281727.1">
    <property type="nucleotide sequence ID" value="NZ_JBHRSI010000004.1"/>
</dbReference>
<protein>
    <submittedName>
        <fullName evidence="4">SH3 domain-containing protein</fullName>
    </submittedName>
</protein>
<feature type="domain" description="SH3b" evidence="2">
    <location>
        <begin position="139"/>
        <end position="191"/>
    </location>
</feature>
<accession>A0ABW4N6Z2</accession>
<evidence type="ECO:0000256" key="1">
    <source>
        <dbReference type="SAM" id="SignalP"/>
    </source>
</evidence>
<evidence type="ECO:0000259" key="3">
    <source>
        <dbReference type="Pfam" id="PF13488"/>
    </source>
</evidence>
<proteinExistence type="predicted"/>
<dbReference type="InterPro" id="IPR039567">
    <property type="entry name" value="Gly-zipper"/>
</dbReference>
<keyword evidence="5" id="KW-1185">Reference proteome</keyword>
<dbReference type="Gene3D" id="2.30.30.40">
    <property type="entry name" value="SH3 Domains"/>
    <property type="match status" value="1"/>
</dbReference>
<keyword evidence="1" id="KW-0732">Signal</keyword>
<sequence length="203" mass="20381">MNFTQTKLARGAAAALAGLALTAGAAVPASAQQIGSGVVNCDAPGNKQIAGALIGALAGGALGSNLAKNDRGTGTAIGAVAGAATGSYVGCRMQRSDATRQGAYGYQERTYTHGGYRLNGGLSPASFARDGDVYRATTTINVRSAPTTGSARVGQLRAGQEFEALARVRNSPWVLVGEGGVGVGYVHEAYVVPAGGGRYAARY</sequence>
<feature type="signal peptide" evidence="1">
    <location>
        <begin position="1"/>
        <end position="25"/>
    </location>
</feature>
<evidence type="ECO:0000313" key="5">
    <source>
        <dbReference type="Proteomes" id="UP001597237"/>
    </source>
</evidence>
<reference evidence="5" key="1">
    <citation type="journal article" date="2019" name="Int. J. Syst. Evol. Microbiol.">
        <title>The Global Catalogue of Microorganisms (GCM) 10K type strain sequencing project: providing services to taxonomists for standard genome sequencing and annotation.</title>
        <authorList>
            <consortium name="The Broad Institute Genomics Platform"/>
            <consortium name="The Broad Institute Genome Sequencing Center for Infectious Disease"/>
            <person name="Wu L."/>
            <person name="Ma J."/>
        </authorList>
    </citation>
    <scope>NUCLEOTIDE SEQUENCE [LARGE SCALE GENOMIC DNA]</scope>
    <source>
        <strain evidence="5">DFY28</strain>
    </source>
</reference>
<name>A0ABW4N6Z2_9CAUL</name>
<gene>
    <name evidence="4" type="ORF">ACFSC0_20030</name>
</gene>
<feature type="chain" id="PRO_5045300454" evidence="1">
    <location>
        <begin position="26"/>
        <end position="203"/>
    </location>
</feature>